<evidence type="ECO:0000313" key="1">
    <source>
        <dbReference type="EMBL" id="KAG8173831.1"/>
    </source>
</evidence>
<dbReference type="AlphaFoldDB" id="A0AAV6TQE6"/>
<dbReference type="EMBL" id="JAFNEN010001470">
    <property type="protein sequence ID" value="KAG8173831.1"/>
    <property type="molecule type" value="Genomic_DNA"/>
</dbReference>
<name>A0AAV6TQE6_9ARAC</name>
<keyword evidence="2" id="KW-1185">Reference proteome</keyword>
<sequence>MLNVNKIIAPNDWFNCILWSRYKHHGCEASLELFINRPKDSEFYYSVGEDGSMLMPRDTRLSVLTINPETVRTLAGQSVTMCPKPVLQVWEDKQSPETTAAEP</sequence>
<dbReference type="Proteomes" id="UP000827092">
    <property type="component" value="Unassembled WGS sequence"/>
</dbReference>
<organism evidence="1 2">
    <name type="scientific">Oedothorax gibbosus</name>
    <dbReference type="NCBI Taxonomy" id="931172"/>
    <lineage>
        <taxon>Eukaryota</taxon>
        <taxon>Metazoa</taxon>
        <taxon>Ecdysozoa</taxon>
        <taxon>Arthropoda</taxon>
        <taxon>Chelicerata</taxon>
        <taxon>Arachnida</taxon>
        <taxon>Araneae</taxon>
        <taxon>Araneomorphae</taxon>
        <taxon>Entelegynae</taxon>
        <taxon>Araneoidea</taxon>
        <taxon>Linyphiidae</taxon>
        <taxon>Erigoninae</taxon>
        <taxon>Oedothorax</taxon>
    </lineage>
</organism>
<protein>
    <submittedName>
        <fullName evidence="1">Uncharacterized protein</fullName>
    </submittedName>
</protein>
<evidence type="ECO:0000313" key="2">
    <source>
        <dbReference type="Proteomes" id="UP000827092"/>
    </source>
</evidence>
<gene>
    <name evidence="1" type="ORF">JTE90_016320</name>
</gene>
<comment type="caution">
    <text evidence="1">The sequence shown here is derived from an EMBL/GenBank/DDBJ whole genome shotgun (WGS) entry which is preliminary data.</text>
</comment>
<accession>A0AAV6TQE6</accession>
<reference evidence="1 2" key="1">
    <citation type="journal article" date="2022" name="Nat. Ecol. Evol.">
        <title>A masculinizing supergene underlies an exaggerated male reproductive morph in a spider.</title>
        <authorList>
            <person name="Hendrickx F."/>
            <person name="De Corte Z."/>
            <person name="Sonet G."/>
            <person name="Van Belleghem S.M."/>
            <person name="Kostlbacher S."/>
            <person name="Vangestel C."/>
        </authorList>
    </citation>
    <scope>NUCLEOTIDE SEQUENCE [LARGE SCALE GENOMIC DNA]</scope>
    <source>
        <strain evidence="1">W744_W776</strain>
    </source>
</reference>
<proteinExistence type="predicted"/>